<organism evidence="1 2">
    <name type="scientific">Diphasiastrum complanatum</name>
    <name type="common">Issler's clubmoss</name>
    <name type="synonym">Lycopodium complanatum</name>
    <dbReference type="NCBI Taxonomy" id="34168"/>
    <lineage>
        <taxon>Eukaryota</taxon>
        <taxon>Viridiplantae</taxon>
        <taxon>Streptophyta</taxon>
        <taxon>Embryophyta</taxon>
        <taxon>Tracheophyta</taxon>
        <taxon>Lycopodiopsida</taxon>
        <taxon>Lycopodiales</taxon>
        <taxon>Lycopodiaceae</taxon>
        <taxon>Lycopodioideae</taxon>
        <taxon>Diphasiastrum</taxon>
    </lineage>
</organism>
<keyword evidence="2" id="KW-1185">Reference proteome</keyword>
<gene>
    <name evidence="1" type="ORF">O6H91_21G075000</name>
</gene>
<dbReference type="Proteomes" id="UP001162992">
    <property type="component" value="Chromosome 21"/>
</dbReference>
<evidence type="ECO:0000313" key="2">
    <source>
        <dbReference type="Proteomes" id="UP001162992"/>
    </source>
</evidence>
<proteinExistence type="predicted"/>
<name>A0ACC2ALY0_DIPCM</name>
<protein>
    <submittedName>
        <fullName evidence="1">Uncharacterized protein</fullName>
    </submittedName>
</protein>
<evidence type="ECO:0000313" key="1">
    <source>
        <dbReference type="EMBL" id="KAJ7518569.1"/>
    </source>
</evidence>
<comment type="caution">
    <text evidence="1">The sequence shown here is derived from an EMBL/GenBank/DDBJ whole genome shotgun (WGS) entry which is preliminary data.</text>
</comment>
<accession>A0ACC2ALY0</accession>
<reference evidence="2" key="1">
    <citation type="journal article" date="2024" name="Proc. Natl. Acad. Sci. U.S.A.">
        <title>Extraordinary preservation of gene collinearity over three hundred million years revealed in homosporous lycophytes.</title>
        <authorList>
            <person name="Li C."/>
            <person name="Wickell D."/>
            <person name="Kuo L.Y."/>
            <person name="Chen X."/>
            <person name="Nie B."/>
            <person name="Liao X."/>
            <person name="Peng D."/>
            <person name="Ji J."/>
            <person name="Jenkins J."/>
            <person name="Williams M."/>
            <person name="Shu S."/>
            <person name="Plott C."/>
            <person name="Barry K."/>
            <person name="Rajasekar S."/>
            <person name="Grimwood J."/>
            <person name="Han X."/>
            <person name="Sun S."/>
            <person name="Hou Z."/>
            <person name="He W."/>
            <person name="Dai G."/>
            <person name="Sun C."/>
            <person name="Schmutz J."/>
            <person name="Leebens-Mack J.H."/>
            <person name="Li F.W."/>
            <person name="Wang L."/>
        </authorList>
    </citation>
    <scope>NUCLEOTIDE SEQUENCE [LARGE SCALE GENOMIC DNA]</scope>
    <source>
        <strain evidence="2">cv. PW_Plant_1</strain>
    </source>
</reference>
<dbReference type="EMBL" id="CM055112">
    <property type="protein sequence ID" value="KAJ7518569.1"/>
    <property type="molecule type" value="Genomic_DNA"/>
</dbReference>
<sequence length="354" mass="37993">MDFWGVEVVAGKPLEVEFGDHSYLHVSQAALGESKGGKGADERVVLRAQVGEQEIVIGTLVAGKCDQISFDLIFDKGFKLSHNNKAHSVYFCGYTSESPGEEYFSSDEEEGEDEDVEEIEPAEEAKLNGKPGKDKKANAAASTVEAATAAQDAKKVGSKGSAAGIALKAEKKKPNVVEEKSESEEDEDESEEDDDDEDDDEYDEDMEDIDDQLDLSEDSEDEEDEEDTPNLKKRTKPSIGAAQTPESGKKQKLSKPTEGVKPGVITTPGKKSGVQKAVTTPAAKEQKTPAQHSGKTPGKQAPSSNGGKTPKQQNTPGAKKSPLTLGQYSCTPCSRNFTSESALAQHKTAKHKDE</sequence>